<keyword evidence="6" id="KW-1185">Reference proteome</keyword>
<evidence type="ECO:0000256" key="1">
    <source>
        <dbReference type="SAM" id="MobiDB-lite"/>
    </source>
</evidence>
<feature type="chain" id="PRO_5013030946" evidence="3">
    <location>
        <begin position="23"/>
        <end position="311"/>
    </location>
</feature>
<evidence type="ECO:0000256" key="3">
    <source>
        <dbReference type="SAM" id="SignalP"/>
    </source>
</evidence>
<gene>
    <name evidence="5" type="ORF">Fcan01_21183</name>
</gene>
<feature type="compositionally biased region" description="Low complexity" evidence="1">
    <location>
        <begin position="192"/>
        <end position="209"/>
    </location>
</feature>
<keyword evidence="2" id="KW-0812">Transmembrane</keyword>
<dbReference type="SUPFAM" id="SSF48726">
    <property type="entry name" value="Immunoglobulin"/>
    <property type="match status" value="1"/>
</dbReference>
<dbReference type="EMBL" id="LNIX01000020">
    <property type="protein sequence ID" value="OXA43969.1"/>
    <property type="molecule type" value="Genomic_DNA"/>
</dbReference>
<dbReference type="Proteomes" id="UP000198287">
    <property type="component" value="Unassembled WGS sequence"/>
</dbReference>
<keyword evidence="2" id="KW-0472">Membrane</keyword>
<keyword evidence="5" id="KW-0675">Receptor</keyword>
<dbReference type="InterPro" id="IPR003599">
    <property type="entry name" value="Ig_sub"/>
</dbReference>
<feature type="compositionally biased region" description="Polar residues" evidence="1">
    <location>
        <begin position="164"/>
        <end position="176"/>
    </location>
</feature>
<evidence type="ECO:0000256" key="2">
    <source>
        <dbReference type="SAM" id="Phobius"/>
    </source>
</evidence>
<organism evidence="5 6">
    <name type="scientific">Folsomia candida</name>
    <name type="common">Springtail</name>
    <dbReference type="NCBI Taxonomy" id="158441"/>
    <lineage>
        <taxon>Eukaryota</taxon>
        <taxon>Metazoa</taxon>
        <taxon>Ecdysozoa</taxon>
        <taxon>Arthropoda</taxon>
        <taxon>Hexapoda</taxon>
        <taxon>Collembola</taxon>
        <taxon>Entomobryomorpha</taxon>
        <taxon>Isotomoidea</taxon>
        <taxon>Isotomidae</taxon>
        <taxon>Proisotominae</taxon>
        <taxon>Folsomia</taxon>
    </lineage>
</organism>
<comment type="caution">
    <text evidence="5">The sequence shown here is derived from an EMBL/GenBank/DDBJ whole genome shotgun (WGS) entry which is preliminary data.</text>
</comment>
<reference evidence="5 6" key="1">
    <citation type="submission" date="2015-12" db="EMBL/GenBank/DDBJ databases">
        <title>The genome of Folsomia candida.</title>
        <authorList>
            <person name="Faddeeva A."/>
            <person name="Derks M.F."/>
            <person name="Anvar Y."/>
            <person name="Smit S."/>
            <person name="Van Straalen N."/>
            <person name="Roelofs D."/>
        </authorList>
    </citation>
    <scope>NUCLEOTIDE SEQUENCE [LARGE SCALE GENOMIC DNA]</scope>
    <source>
        <strain evidence="5 6">VU population</strain>
        <tissue evidence="5">Whole body</tissue>
    </source>
</reference>
<proteinExistence type="predicted"/>
<evidence type="ECO:0000313" key="6">
    <source>
        <dbReference type="Proteomes" id="UP000198287"/>
    </source>
</evidence>
<keyword evidence="2" id="KW-1133">Transmembrane helix</keyword>
<dbReference type="PROSITE" id="PS50835">
    <property type="entry name" value="IG_LIKE"/>
    <property type="match status" value="1"/>
</dbReference>
<feature type="compositionally biased region" description="Polar residues" evidence="1">
    <location>
        <begin position="270"/>
        <end position="281"/>
    </location>
</feature>
<feature type="region of interest" description="Disordered" evidence="1">
    <location>
        <begin position="164"/>
        <end position="211"/>
    </location>
</feature>
<evidence type="ECO:0000259" key="4">
    <source>
        <dbReference type="PROSITE" id="PS50835"/>
    </source>
</evidence>
<accession>A0A226DFL1</accession>
<sequence length="311" mass="33305">MGKLFLFPIIILIIRVGVQVFAEITIVHVTSGQTAVKLSCPVTQPEPDKSFTSVLWLPDDDNENVIGAGAEYDHNKYRYLASTGQLLFKEEITPQDEGVYRCVLRSGSYVGSASVQVWVKRTYANFLERELQTNLIRGAVAAGLVCGTLVVTCLVYAFRHQGSTSGRTMGQRSGAYNLSPPPPLTMMGSSVTPGSSSNTTKTTKTTPSSEQETVALATRMEELILDPVTLPNNHFVISTRKQSAADDSDGDISFLSSLPGGGDKVPIASPESTGSTISIRVNGTPPEDAQGVKVKTLKPGSTIIYITASED</sequence>
<dbReference type="InterPro" id="IPR007110">
    <property type="entry name" value="Ig-like_dom"/>
</dbReference>
<protein>
    <submittedName>
        <fullName evidence="5">Fibroblast growth factor receptor 2</fullName>
    </submittedName>
</protein>
<feature type="domain" description="Ig-like" evidence="4">
    <location>
        <begin position="8"/>
        <end position="116"/>
    </location>
</feature>
<evidence type="ECO:0000313" key="5">
    <source>
        <dbReference type="EMBL" id="OXA43969.1"/>
    </source>
</evidence>
<dbReference type="AlphaFoldDB" id="A0A226DFL1"/>
<dbReference type="InterPro" id="IPR013783">
    <property type="entry name" value="Ig-like_fold"/>
</dbReference>
<dbReference type="OrthoDB" id="10662403at2759"/>
<dbReference type="SMART" id="SM00409">
    <property type="entry name" value="IG"/>
    <property type="match status" value="1"/>
</dbReference>
<name>A0A226DFL1_FOLCA</name>
<dbReference type="Gene3D" id="2.60.40.10">
    <property type="entry name" value="Immunoglobulins"/>
    <property type="match status" value="1"/>
</dbReference>
<feature type="transmembrane region" description="Helical" evidence="2">
    <location>
        <begin position="135"/>
        <end position="158"/>
    </location>
</feature>
<keyword evidence="3" id="KW-0732">Signal</keyword>
<feature type="signal peptide" evidence="3">
    <location>
        <begin position="1"/>
        <end position="22"/>
    </location>
</feature>
<feature type="region of interest" description="Disordered" evidence="1">
    <location>
        <begin position="262"/>
        <end position="292"/>
    </location>
</feature>
<dbReference type="InterPro" id="IPR036179">
    <property type="entry name" value="Ig-like_dom_sf"/>
</dbReference>